<proteinExistence type="predicted"/>
<dbReference type="EMBL" id="JAICCE010000013">
    <property type="protein sequence ID" value="KAG9269393.1"/>
    <property type="molecule type" value="Genomic_DNA"/>
</dbReference>
<keyword evidence="2" id="KW-0732">Signal</keyword>
<dbReference type="Proteomes" id="UP000752171">
    <property type="component" value="Unassembled WGS sequence"/>
</dbReference>
<feature type="compositionally biased region" description="Low complexity" evidence="1">
    <location>
        <begin position="124"/>
        <end position="133"/>
    </location>
</feature>
<reference evidence="3 4" key="1">
    <citation type="submission" date="2021-07" db="EMBL/GenBank/DDBJ databases">
        <authorList>
            <person name="Imarazene B."/>
            <person name="Zahm M."/>
            <person name="Klopp C."/>
            <person name="Cabau C."/>
            <person name="Beille S."/>
            <person name="Jouanno E."/>
            <person name="Castinel A."/>
            <person name="Lluch J."/>
            <person name="Gil L."/>
            <person name="Kuchtly C."/>
            <person name="Lopez Roques C."/>
            <person name="Donnadieu C."/>
            <person name="Parrinello H."/>
            <person name="Journot L."/>
            <person name="Du K."/>
            <person name="Schartl M."/>
            <person name="Retaux S."/>
            <person name="Guiguen Y."/>
        </authorList>
    </citation>
    <scope>NUCLEOTIDE SEQUENCE [LARGE SCALE GENOMIC DNA]</scope>
    <source>
        <strain evidence="3">Pach_M1</strain>
        <tissue evidence="3">Testis</tissue>
    </source>
</reference>
<gene>
    <name evidence="3" type="ORF">AMEX_G16429</name>
</gene>
<feature type="region of interest" description="Disordered" evidence="1">
    <location>
        <begin position="66"/>
        <end position="167"/>
    </location>
</feature>
<organism evidence="3 4">
    <name type="scientific">Astyanax mexicanus</name>
    <name type="common">Blind cave fish</name>
    <name type="synonym">Astyanax fasciatus mexicanus</name>
    <dbReference type="NCBI Taxonomy" id="7994"/>
    <lineage>
        <taxon>Eukaryota</taxon>
        <taxon>Metazoa</taxon>
        <taxon>Chordata</taxon>
        <taxon>Craniata</taxon>
        <taxon>Vertebrata</taxon>
        <taxon>Euteleostomi</taxon>
        <taxon>Actinopterygii</taxon>
        <taxon>Neopterygii</taxon>
        <taxon>Teleostei</taxon>
        <taxon>Ostariophysi</taxon>
        <taxon>Characiformes</taxon>
        <taxon>Characoidei</taxon>
        <taxon>Acestrorhamphidae</taxon>
        <taxon>Acestrorhamphinae</taxon>
        <taxon>Astyanax</taxon>
    </lineage>
</organism>
<feature type="compositionally biased region" description="Low complexity" evidence="1">
    <location>
        <begin position="66"/>
        <end position="113"/>
    </location>
</feature>
<name>A0A8T2LCE8_ASTMX</name>
<sequence>MLISIALACLLGPAAAYPIVQKDVLDELVTQSSLNVVSNPVIQQEHITVTAAILLGTGVPDVPAVPDVNVVPGDGQQIEGEQAAAHSSSESESSEQSQSVENPTEPPSENTSESTEEDSDPHTSEQVSESQDVTSEDTTSEETPSPLEIQHLEHTDSNGELRDDSQGSEECIHKSWLHAFRRNFHRQIHGGDIMGGVATDPPVTEVAIGTAAVGVTVGVAEAATIAVSNSPALAPAVSTPVPAAPATEAHVTETDSAASESKESQEEAELNEWNKCSELLENGDCVPHQPLSDDGKIEDDLHHGGLRLEEDLGHMAI</sequence>
<protein>
    <submittedName>
        <fullName evidence="3">SH3 domain-containing protein 21-like</fullName>
    </submittedName>
</protein>
<comment type="caution">
    <text evidence="3">The sequence shown here is derived from an EMBL/GenBank/DDBJ whole genome shotgun (WGS) entry which is preliminary data.</text>
</comment>
<feature type="signal peptide" evidence="2">
    <location>
        <begin position="1"/>
        <end position="16"/>
    </location>
</feature>
<feature type="region of interest" description="Disordered" evidence="1">
    <location>
        <begin position="234"/>
        <end position="270"/>
    </location>
</feature>
<accession>A0A8T2LCE8</accession>
<evidence type="ECO:0000313" key="3">
    <source>
        <dbReference type="EMBL" id="KAG9269393.1"/>
    </source>
</evidence>
<feature type="compositionally biased region" description="Basic and acidic residues" evidence="1">
    <location>
        <begin position="150"/>
        <end position="167"/>
    </location>
</feature>
<feature type="compositionally biased region" description="Low complexity" evidence="1">
    <location>
        <begin position="234"/>
        <end position="249"/>
    </location>
</feature>
<dbReference type="AlphaFoldDB" id="A0A8T2LCE8"/>
<evidence type="ECO:0000256" key="2">
    <source>
        <dbReference type="SAM" id="SignalP"/>
    </source>
</evidence>
<feature type="chain" id="PRO_5035766744" evidence="2">
    <location>
        <begin position="17"/>
        <end position="317"/>
    </location>
</feature>
<evidence type="ECO:0000313" key="4">
    <source>
        <dbReference type="Proteomes" id="UP000752171"/>
    </source>
</evidence>
<evidence type="ECO:0000256" key="1">
    <source>
        <dbReference type="SAM" id="MobiDB-lite"/>
    </source>
</evidence>